<dbReference type="InterPro" id="IPR004839">
    <property type="entry name" value="Aminotransferase_I/II_large"/>
</dbReference>
<keyword evidence="8" id="KW-1185">Reference proteome</keyword>
<dbReference type="PANTHER" id="PTHR46577:SF1">
    <property type="entry name" value="HTH-TYPE TRANSCRIPTIONAL REGULATORY PROTEIN GABR"/>
    <property type="match status" value="1"/>
</dbReference>
<dbReference type="InterPro" id="IPR015422">
    <property type="entry name" value="PyrdxlP-dep_Trfase_small"/>
</dbReference>
<evidence type="ECO:0000313" key="7">
    <source>
        <dbReference type="EMBL" id="MBB6210345.1"/>
    </source>
</evidence>
<comment type="similarity">
    <text evidence="1">In the C-terminal section; belongs to the class-I pyridoxal-phosphate-dependent aminotransferase family.</text>
</comment>
<dbReference type="InterPro" id="IPR051446">
    <property type="entry name" value="HTH_trans_reg/aminotransferase"/>
</dbReference>
<dbReference type="Pfam" id="PF00392">
    <property type="entry name" value="GntR"/>
    <property type="match status" value="1"/>
</dbReference>
<dbReference type="GO" id="GO:0030170">
    <property type="term" value="F:pyridoxal phosphate binding"/>
    <property type="evidence" value="ECO:0007669"/>
    <property type="project" value="InterPro"/>
</dbReference>
<dbReference type="SUPFAM" id="SSF46785">
    <property type="entry name" value="Winged helix' DNA-binding domain"/>
    <property type="match status" value="1"/>
</dbReference>
<reference evidence="7 8" key="1">
    <citation type="submission" date="2020-08" db="EMBL/GenBank/DDBJ databases">
        <title>Genomic Encyclopedia of Type Strains, Phase IV (KMG-IV): sequencing the most valuable type-strain genomes for metagenomic binning, comparative biology and taxonomic classification.</title>
        <authorList>
            <person name="Goeker M."/>
        </authorList>
    </citation>
    <scope>NUCLEOTIDE SEQUENCE [LARGE SCALE GENOMIC DNA]</scope>
    <source>
        <strain evidence="7 8">DSM 11590</strain>
    </source>
</reference>
<name>A0A7X0DLU6_NOVIT</name>
<dbReference type="Pfam" id="PF00155">
    <property type="entry name" value="Aminotran_1_2"/>
    <property type="match status" value="1"/>
</dbReference>
<dbReference type="GO" id="GO:0003677">
    <property type="term" value="F:DNA binding"/>
    <property type="evidence" value="ECO:0007669"/>
    <property type="project" value="UniProtKB-KW"/>
</dbReference>
<accession>A0A7X0DLU6</accession>
<dbReference type="EMBL" id="JACIIX010000005">
    <property type="protein sequence ID" value="MBB6210345.1"/>
    <property type="molecule type" value="Genomic_DNA"/>
</dbReference>
<dbReference type="InterPro" id="IPR015421">
    <property type="entry name" value="PyrdxlP-dep_Trfase_major"/>
</dbReference>
<dbReference type="CDD" id="cd07377">
    <property type="entry name" value="WHTH_GntR"/>
    <property type="match status" value="1"/>
</dbReference>
<dbReference type="RefSeq" id="WP_184263175.1">
    <property type="nucleotide sequence ID" value="NZ_JACIIX010000005.1"/>
</dbReference>
<dbReference type="GO" id="GO:0003700">
    <property type="term" value="F:DNA-binding transcription factor activity"/>
    <property type="evidence" value="ECO:0007669"/>
    <property type="project" value="InterPro"/>
</dbReference>
<keyword evidence="4 7" id="KW-0238">DNA-binding</keyword>
<dbReference type="AlphaFoldDB" id="A0A7X0DLU6"/>
<evidence type="ECO:0000256" key="4">
    <source>
        <dbReference type="ARBA" id="ARBA00023125"/>
    </source>
</evidence>
<protein>
    <submittedName>
        <fullName evidence="7">DNA-binding transcriptional MocR family regulator</fullName>
    </submittedName>
</protein>
<feature type="domain" description="HTH gntR-type" evidence="6">
    <location>
        <begin position="16"/>
        <end position="84"/>
    </location>
</feature>
<keyword evidence="5" id="KW-0804">Transcription</keyword>
<dbReference type="PROSITE" id="PS50949">
    <property type="entry name" value="HTH_GNTR"/>
    <property type="match status" value="1"/>
</dbReference>
<dbReference type="InterPro" id="IPR036390">
    <property type="entry name" value="WH_DNA-bd_sf"/>
</dbReference>
<evidence type="ECO:0000259" key="6">
    <source>
        <dbReference type="PROSITE" id="PS50949"/>
    </source>
</evidence>
<gene>
    <name evidence="7" type="ORF">FHS48_001760</name>
</gene>
<keyword evidence="3" id="KW-0805">Transcription regulation</keyword>
<evidence type="ECO:0000256" key="5">
    <source>
        <dbReference type="ARBA" id="ARBA00023163"/>
    </source>
</evidence>
<evidence type="ECO:0000256" key="2">
    <source>
        <dbReference type="ARBA" id="ARBA00022898"/>
    </source>
</evidence>
<organism evidence="7 8">
    <name type="scientific">Novispirillum itersonii</name>
    <name type="common">Aquaspirillum itersonii</name>
    <dbReference type="NCBI Taxonomy" id="189"/>
    <lineage>
        <taxon>Bacteria</taxon>
        <taxon>Pseudomonadati</taxon>
        <taxon>Pseudomonadota</taxon>
        <taxon>Alphaproteobacteria</taxon>
        <taxon>Rhodospirillales</taxon>
        <taxon>Novispirillaceae</taxon>
        <taxon>Novispirillum</taxon>
    </lineage>
</organism>
<comment type="caution">
    <text evidence="7">The sequence shown here is derived from an EMBL/GenBank/DDBJ whole genome shotgun (WGS) entry which is preliminary data.</text>
</comment>
<evidence type="ECO:0000256" key="1">
    <source>
        <dbReference type="ARBA" id="ARBA00005384"/>
    </source>
</evidence>
<dbReference type="Gene3D" id="3.40.640.10">
    <property type="entry name" value="Type I PLP-dependent aspartate aminotransferase-like (Major domain)"/>
    <property type="match status" value="1"/>
</dbReference>
<dbReference type="PANTHER" id="PTHR46577">
    <property type="entry name" value="HTH-TYPE TRANSCRIPTIONAL REGULATORY PROTEIN GABR"/>
    <property type="match status" value="1"/>
</dbReference>
<dbReference type="InterPro" id="IPR015424">
    <property type="entry name" value="PyrdxlP-dep_Trfase"/>
</dbReference>
<dbReference type="Gene3D" id="1.10.10.10">
    <property type="entry name" value="Winged helix-like DNA-binding domain superfamily/Winged helix DNA-binding domain"/>
    <property type="match status" value="1"/>
</dbReference>
<dbReference type="Gene3D" id="3.90.1150.10">
    <property type="entry name" value="Aspartate Aminotransferase, domain 1"/>
    <property type="match status" value="1"/>
</dbReference>
<dbReference type="InterPro" id="IPR036388">
    <property type="entry name" value="WH-like_DNA-bd_sf"/>
</dbReference>
<evidence type="ECO:0000313" key="8">
    <source>
        <dbReference type="Proteomes" id="UP000544872"/>
    </source>
</evidence>
<keyword evidence="2" id="KW-0663">Pyridoxal phosphate</keyword>
<dbReference type="CDD" id="cd00609">
    <property type="entry name" value="AAT_like"/>
    <property type="match status" value="1"/>
</dbReference>
<dbReference type="SMART" id="SM00345">
    <property type="entry name" value="HTH_GNTR"/>
    <property type="match status" value="1"/>
</dbReference>
<dbReference type="Proteomes" id="UP000544872">
    <property type="component" value="Unassembled WGS sequence"/>
</dbReference>
<sequence>MPDLSAAAGPHSDRPLATYKAIADAIGTAVADGTLKPGDRLPTHRDLAWHLKVTVTTVTRAYQEARRRGLIDGEVGRGTFVRDPEDTMAAAPNSLPAASARPVMDTPEDGGPVNLSINCPPLTLQREALAHTLADISRSNMMQQLLSYQYETGMREHREAAADWLGRVGIHATPHTALLTCGAQHANSIAFTTLARPGEVILTEPTTYPGTKSMAAQHGVRLEPVAVDEHGLRPDALDEAIRHHAPRALYTMPLLHNPLAYVTPEHRLRDLAAVLARHSLPVIEDDVYGLLVPDRPPPLKCLLPDLTIYVTGTSKSMAPGLRVGIMAVPEMLFSRMAAGVRASCWMVPPVMGEVMRRWVQDGVADAITAELRRDVQERRAEVDALFAEATAFAPHLESPQGHPYSYHLWLPLPAPWRAESFVATAQRMGVLVLPGESFAVGRHRPPPAIRLCTGTVGGLTRLREGIRLLARAVTSQPEDLMAMV</sequence>
<dbReference type="InterPro" id="IPR000524">
    <property type="entry name" value="Tscrpt_reg_HTH_GntR"/>
</dbReference>
<evidence type="ECO:0000256" key="3">
    <source>
        <dbReference type="ARBA" id="ARBA00023015"/>
    </source>
</evidence>
<dbReference type="SUPFAM" id="SSF53383">
    <property type="entry name" value="PLP-dependent transferases"/>
    <property type="match status" value="1"/>
</dbReference>
<proteinExistence type="inferred from homology"/>